<dbReference type="Proteomes" id="UP001500279">
    <property type="component" value="Unassembled WGS sequence"/>
</dbReference>
<feature type="domain" description="DUF7379" evidence="3">
    <location>
        <begin position="188"/>
        <end position="278"/>
    </location>
</feature>
<accession>A0ABN1KBX4</accession>
<dbReference type="EMBL" id="BAAAEW010000026">
    <property type="protein sequence ID" value="GAA0761356.1"/>
    <property type="molecule type" value="Genomic_DNA"/>
</dbReference>
<gene>
    <name evidence="4" type="ORF">GCM10009107_45040</name>
</gene>
<feature type="domain" description="CHAT" evidence="2">
    <location>
        <begin position="811"/>
        <end position="1106"/>
    </location>
</feature>
<keyword evidence="5" id="KW-1185">Reference proteome</keyword>
<evidence type="ECO:0008006" key="6">
    <source>
        <dbReference type="Google" id="ProtNLM"/>
    </source>
</evidence>
<dbReference type="InterPro" id="IPR055803">
    <property type="entry name" value="DUF7379"/>
</dbReference>
<sequence>MPTRRPPSPSPNPPALKLQLPGHAAPARSLPVQQVAVQSARRIELDGGTARRGGGADVVVGAAPDEVLRLTLEDGLVLWSRVDDFLQEHGQAPSTRGKAAGNWAVPPRLVPKRLEEGPKRGAVGVALQALELFGVDVAGHAAAALGAKLEARQLGGRAPGLYRVTLDDGPPVLQSMATGELPADAPLLVFLHGTMSSLAGSFGDLWRDDAQAQAARATLHQSYGGQVFAFEHRSLTESPVANALALAKALPAGARLHLVSHSRGGLVGELLCLAQRTPASTVAILKAGLFDGMPKDQADLAELLQVLDAKRLSVARFVRVACPARGTTLASGRLDRWLSVLGMLAGDGWLGDATDFLLKVVKERTDPRTLPGLEAMMPGSALTRLLRLPGLQTTADLSAITGDLAPEGRWGKLKLLAVDWFYGADNDLVVNTGSMAGGLARPVGGARFRFAQGPAVHHFSYFNQAESVRWLLDGLTRADDGDGGFLPLDDAQQTEPKARAAMAEAAAANLRQEPEIAGTAAPLQVSVLHGNLRYVPHALLIGHYAASRLTGTEAAVDRLIGGAMQQSLSAGLYPEAPGTQQLFRHAGGDTALLPLVIVAGLGEEGQLRLPELVHTVQQAVIAFVQQQHGAGGAQGLTLAATLLGSGGVGMTAGSAAQAIVMGVREAGQRLRQSGWAGVAQLQLVELYLDRATEAWQGLSILCGSRPGEMALVPEVLSGTGGMRRPAESGYRGTGYDCFSALTVPDRGDEPGGETGADAHVPSGEGAPRASAIAYTLDTHRARYEVRALRTQPRLLRSLVQAASTQARHDPALGRALFKLLIPAEIEAYLGGSDSGPAANELVIQLDPGTAGIPWELLDASAEDGETRHRPWALRTRLLRRLALATGSPTAPAMPHDARADDAVLVIGEPQVDLSRYGALPGARAEARAVLKALQPGAAQVLACVPEGDGPSPSAHEVITTLLARDYRLLHVAGHGEPGADGGVVLSDGNVLGPREVAAMRRVPELVFLNCCHLAQQPAGALLASTALDWPRWAAGLAGTLVGMGVRCVVAAGWAVDDAPAALFAETFYASLLRGHRFIDAVGEAREAAWAQHPQSNTWAAYQCYGDPDWRWRTAVGDAQSAPAAQQRFEGIVSAPALALQLENLLLGLRHSGLPRVQARAQITELVARFGARWGGCGAVAEAFGLALAECEDWPAAAEWLQRAVAAEDASASMATPAHLARVRKKLRGKRPAA</sequence>
<evidence type="ECO:0000256" key="1">
    <source>
        <dbReference type="SAM" id="MobiDB-lite"/>
    </source>
</evidence>
<evidence type="ECO:0000259" key="3">
    <source>
        <dbReference type="Pfam" id="PF24096"/>
    </source>
</evidence>
<dbReference type="Pfam" id="PF24096">
    <property type="entry name" value="DUF7379"/>
    <property type="match status" value="1"/>
</dbReference>
<evidence type="ECO:0000313" key="4">
    <source>
        <dbReference type="EMBL" id="GAA0761356.1"/>
    </source>
</evidence>
<dbReference type="Gene3D" id="3.40.50.1820">
    <property type="entry name" value="alpha/beta hydrolase"/>
    <property type="match status" value="1"/>
</dbReference>
<proteinExistence type="predicted"/>
<dbReference type="RefSeq" id="WP_231012890.1">
    <property type="nucleotide sequence ID" value="NZ_BAAAEW010000026.1"/>
</dbReference>
<evidence type="ECO:0000259" key="2">
    <source>
        <dbReference type="Pfam" id="PF12770"/>
    </source>
</evidence>
<dbReference type="InterPro" id="IPR024983">
    <property type="entry name" value="CHAT_dom"/>
</dbReference>
<dbReference type="SUPFAM" id="SSF53474">
    <property type="entry name" value="alpha/beta-Hydrolases"/>
    <property type="match status" value="1"/>
</dbReference>
<feature type="region of interest" description="Disordered" evidence="1">
    <location>
        <begin position="745"/>
        <end position="766"/>
    </location>
</feature>
<organism evidence="4 5">
    <name type="scientific">Ideonella azotifigens</name>
    <dbReference type="NCBI Taxonomy" id="513160"/>
    <lineage>
        <taxon>Bacteria</taxon>
        <taxon>Pseudomonadati</taxon>
        <taxon>Pseudomonadota</taxon>
        <taxon>Betaproteobacteria</taxon>
        <taxon>Burkholderiales</taxon>
        <taxon>Sphaerotilaceae</taxon>
        <taxon>Ideonella</taxon>
    </lineage>
</organism>
<name>A0ABN1KBX4_9BURK</name>
<dbReference type="InterPro" id="IPR029058">
    <property type="entry name" value="AB_hydrolase_fold"/>
</dbReference>
<comment type="caution">
    <text evidence="4">The sequence shown here is derived from an EMBL/GenBank/DDBJ whole genome shotgun (WGS) entry which is preliminary data.</text>
</comment>
<evidence type="ECO:0000313" key="5">
    <source>
        <dbReference type="Proteomes" id="UP001500279"/>
    </source>
</evidence>
<dbReference type="Pfam" id="PF12770">
    <property type="entry name" value="CHAT"/>
    <property type="match status" value="1"/>
</dbReference>
<protein>
    <recommendedName>
        <fullName evidence="6">CHAT domain-containing protein</fullName>
    </recommendedName>
</protein>
<reference evidence="4 5" key="1">
    <citation type="journal article" date="2019" name="Int. J. Syst. Evol. Microbiol.">
        <title>The Global Catalogue of Microorganisms (GCM) 10K type strain sequencing project: providing services to taxonomists for standard genome sequencing and annotation.</title>
        <authorList>
            <consortium name="The Broad Institute Genomics Platform"/>
            <consortium name="The Broad Institute Genome Sequencing Center for Infectious Disease"/>
            <person name="Wu L."/>
            <person name="Ma J."/>
        </authorList>
    </citation>
    <scope>NUCLEOTIDE SEQUENCE [LARGE SCALE GENOMIC DNA]</scope>
    <source>
        <strain evidence="4 5">JCM 15503</strain>
    </source>
</reference>